<reference evidence="10 11" key="1">
    <citation type="submission" date="2016-10" db="EMBL/GenBank/DDBJ databases">
        <authorList>
            <person name="de Groot N.N."/>
        </authorList>
    </citation>
    <scope>NUCLEOTIDE SEQUENCE [LARGE SCALE GENOMIC DNA]</scope>
    <source>
        <strain evidence="10 11">DSM 19548</strain>
    </source>
</reference>
<dbReference type="Pfam" id="PF07568">
    <property type="entry name" value="HisKA_2"/>
    <property type="match status" value="1"/>
</dbReference>
<dbReference type="STRING" id="441112.SAMN04488094_11915"/>
<evidence type="ECO:0000259" key="9">
    <source>
        <dbReference type="PROSITE" id="PS50109"/>
    </source>
</evidence>
<gene>
    <name evidence="10" type="ORF">SAMN04488094_11915</name>
</gene>
<evidence type="ECO:0000256" key="3">
    <source>
        <dbReference type="ARBA" id="ARBA00022553"/>
    </source>
</evidence>
<protein>
    <recommendedName>
        <fullName evidence="2">histidine kinase</fullName>
        <ecNumber evidence="2">2.7.13.3</ecNumber>
    </recommendedName>
</protein>
<name>A0A1I1Q910_9RHOB</name>
<dbReference type="PANTHER" id="PTHR41523:SF8">
    <property type="entry name" value="ETHYLENE RESPONSE SENSOR PROTEIN"/>
    <property type="match status" value="1"/>
</dbReference>
<feature type="domain" description="Histidine kinase" evidence="9">
    <location>
        <begin position="183"/>
        <end position="378"/>
    </location>
</feature>
<evidence type="ECO:0000256" key="6">
    <source>
        <dbReference type="ARBA" id="ARBA00022777"/>
    </source>
</evidence>
<evidence type="ECO:0000256" key="5">
    <source>
        <dbReference type="ARBA" id="ARBA00022741"/>
    </source>
</evidence>
<feature type="coiled-coil region" evidence="8">
    <location>
        <begin position="201"/>
        <end position="235"/>
    </location>
</feature>
<evidence type="ECO:0000256" key="8">
    <source>
        <dbReference type="SAM" id="Coils"/>
    </source>
</evidence>
<dbReference type="GO" id="GO:0004673">
    <property type="term" value="F:protein histidine kinase activity"/>
    <property type="evidence" value="ECO:0007669"/>
    <property type="project" value="UniProtKB-EC"/>
</dbReference>
<dbReference type="InterPro" id="IPR036890">
    <property type="entry name" value="HATPase_C_sf"/>
</dbReference>
<evidence type="ECO:0000313" key="11">
    <source>
        <dbReference type="Proteomes" id="UP000198728"/>
    </source>
</evidence>
<dbReference type="Pfam" id="PF13581">
    <property type="entry name" value="HATPase_c_2"/>
    <property type="match status" value="2"/>
</dbReference>
<dbReference type="InterPro" id="IPR011102">
    <property type="entry name" value="Sig_transdc_His_kinase_HWE"/>
</dbReference>
<evidence type="ECO:0000256" key="2">
    <source>
        <dbReference type="ARBA" id="ARBA00012438"/>
    </source>
</evidence>
<dbReference type="PANTHER" id="PTHR41523">
    <property type="entry name" value="TWO-COMPONENT SYSTEM SENSOR PROTEIN"/>
    <property type="match status" value="1"/>
</dbReference>
<dbReference type="EMBL" id="FOLG01000019">
    <property type="protein sequence ID" value="SFD18624.1"/>
    <property type="molecule type" value="Genomic_DNA"/>
</dbReference>
<sequence length="378" mass="40795">MKTGHLTSVRLEQGSDIVHLREVALALTSVLGFGTFERTRIVTAVVELGRNAIEHGKRGRAGFKLAENDGRPVLAVTVLDQGNGIPANWLDGTNPVAASDGMGLGLRGVERIATGFNVDTGSEGTRIQVTFRASQPCDANESPWHTAMDALEKLETSDPMKALTAQNRELMSSLDERDLLMRELHHRTGNNLTLIVALIRMSKSQATQEETERVLSELETRVAALSKAHELMQKSAQGGIIAARDLLQAVASNAKQAFNAPDLNVTIDVECNTLEMDGRLAVDIGLIVGEIITNAYKHAFRGRKEGAIRVEFTTDAEGAMALTVSDNGCGLSDDADRPERSNSLGWRLIRTLTFQNGGKLSVDGSDGLTVEIHLPPPE</sequence>
<accession>A0A1I1Q910</accession>
<dbReference type="InterPro" id="IPR011495">
    <property type="entry name" value="Sig_transdc_His_kin_sub2_dim/P"/>
</dbReference>
<dbReference type="SUPFAM" id="SSF55874">
    <property type="entry name" value="ATPase domain of HSP90 chaperone/DNA topoisomerase II/histidine kinase"/>
    <property type="match status" value="2"/>
</dbReference>
<dbReference type="InterPro" id="IPR005467">
    <property type="entry name" value="His_kinase_dom"/>
</dbReference>
<dbReference type="InterPro" id="IPR003594">
    <property type="entry name" value="HATPase_dom"/>
</dbReference>
<dbReference type="RefSeq" id="WP_093362730.1">
    <property type="nucleotide sequence ID" value="NZ_FOLG01000019.1"/>
</dbReference>
<comment type="catalytic activity">
    <reaction evidence="1">
        <text>ATP + protein L-histidine = ADP + protein N-phospho-L-histidine.</text>
        <dbReference type="EC" id="2.7.13.3"/>
    </reaction>
</comment>
<dbReference type="GO" id="GO:0005524">
    <property type="term" value="F:ATP binding"/>
    <property type="evidence" value="ECO:0007669"/>
    <property type="project" value="UniProtKB-KW"/>
</dbReference>
<dbReference type="Gene3D" id="3.30.565.10">
    <property type="entry name" value="Histidine kinase-like ATPase, C-terminal domain"/>
    <property type="match status" value="2"/>
</dbReference>
<evidence type="ECO:0000256" key="1">
    <source>
        <dbReference type="ARBA" id="ARBA00000085"/>
    </source>
</evidence>
<dbReference type="OrthoDB" id="489241at2"/>
<keyword evidence="11" id="KW-1185">Reference proteome</keyword>
<dbReference type="SMART" id="SM00387">
    <property type="entry name" value="HATPase_c"/>
    <property type="match status" value="2"/>
</dbReference>
<dbReference type="AlphaFoldDB" id="A0A1I1Q910"/>
<evidence type="ECO:0000256" key="7">
    <source>
        <dbReference type="ARBA" id="ARBA00022840"/>
    </source>
</evidence>
<dbReference type="EC" id="2.7.13.3" evidence="2"/>
<organism evidence="10 11">
    <name type="scientific">Tropicimonas isoalkanivorans</name>
    <dbReference type="NCBI Taxonomy" id="441112"/>
    <lineage>
        <taxon>Bacteria</taxon>
        <taxon>Pseudomonadati</taxon>
        <taxon>Pseudomonadota</taxon>
        <taxon>Alphaproteobacteria</taxon>
        <taxon>Rhodobacterales</taxon>
        <taxon>Roseobacteraceae</taxon>
        <taxon>Tropicimonas</taxon>
    </lineage>
</organism>
<proteinExistence type="predicted"/>
<keyword evidence="4" id="KW-0808">Transferase</keyword>
<dbReference type="SMART" id="SM00911">
    <property type="entry name" value="HWE_HK"/>
    <property type="match status" value="1"/>
</dbReference>
<keyword evidence="7" id="KW-0067">ATP-binding</keyword>
<dbReference type="PROSITE" id="PS50109">
    <property type="entry name" value="HIS_KIN"/>
    <property type="match status" value="1"/>
</dbReference>
<keyword evidence="6 10" id="KW-0418">Kinase</keyword>
<keyword evidence="8" id="KW-0175">Coiled coil</keyword>
<evidence type="ECO:0000313" key="10">
    <source>
        <dbReference type="EMBL" id="SFD18624.1"/>
    </source>
</evidence>
<evidence type="ECO:0000256" key="4">
    <source>
        <dbReference type="ARBA" id="ARBA00022679"/>
    </source>
</evidence>
<keyword evidence="5" id="KW-0547">Nucleotide-binding</keyword>
<keyword evidence="3" id="KW-0597">Phosphoprotein</keyword>
<dbReference type="Proteomes" id="UP000198728">
    <property type="component" value="Unassembled WGS sequence"/>
</dbReference>